<dbReference type="AlphaFoldDB" id="A0A0B8P8Z2"/>
<dbReference type="PANTHER" id="PTHR37316:SF3">
    <property type="entry name" value="TEICHOIC ACID GLYCEROL-PHOSPHATE TRANSFERASE"/>
    <property type="match status" value="1"/>
</dbReference>
<reference evidence="1 2" key="1">
    <citation type="submission" date="2015-01" db="EMBL/GenBank/DDBJ databases">
        <title>Vibrio sp. C5 JCM 19232 whole genome shotgun sequence.</title>
        <authorList>
            <person name="Sawabe T."/>
            <person name="Meirelles P."/>
            <person name="Feng G."/>
            <person name="Sayaka M."/>
            <person name="Hattori M."/>
            <person name="Ohkuma M."/>
        </authorList>
    </citation>
    <scope>NUCLEOTIDE SEQUENCE [LARGE SCALE GENOMIC DNA]</scope>
    <source>
        <strain evidence="1 2">JCM19232</strain>
    </source>
</reference>
<gene>
    <name evidence="1" type="ORF">JCM19232_1442</name>
</gene>
<sequence length="224" mass="26112">MKKFVYLARKFLSKYDLLDTAGRRAYITFQTTIFRLRFFNSTINQNKFIFECFSGRSISDSPYSIYLMLTKLRPDAEYIWVTNIEARAEHRSILGDSVKLVDYRSNEYFKEYSQSAYWISNCRIPLSIHKNKDQTYVQTWHGTPLKKLGCDIGFSSTNASSKVGNDLVYVNEGRRVDFFISPSRYASNCFKTAFKINSSAILETGYPRNDILVTHSCNRDYITR</sequence>
<dbReference type="InterPro" id="IPR007554">
    <property type="entry name" value="Glycerophosphate_synth"/>
</dbReference>
<comment type="caution">
    <text evidence="1">The sequence shown here is derived from an EMBL/GenBank/DDBJ whole genome shotgun (WGS) entry which is preliminary data.</text>
</comment>
<dbReference type="PANTHER" id="PTHR37316">
    <property type="entry name" value="TEICHOIC ACID GLYCEROL-PHOSPHATE PRIMASE"/>
    <property type="match status" value="1"/>
</dbReference>
<dbReference type="Proteomes" id="UP000031670">
    <property type="component" value="Unassembled WGS sequence"/>
</dbReference>
<dbReference type="GO" id="GO:0047355">
    <property type="term" value="F:CDP-glycerol glycerophosphotransferase activity"/>
    <property type="evidence" value="ECO:0007669"/>
    <property type="project" value="InterPro"/>
</dbReference>
<evidence type="ECO:0000313" key="2">
    <source>
        <dbReference type="Proteomes" id="UP000031670"/>
    </source>
</evidence>
<protein>
    <submittedName>
        <fullName evidence="1">Poly(Glycerophosphate) glycerophosphotransferase</fullName>
    </submittedName>
</protein>
<accession>A0A0B8P8Z2</accession>
<name>A0A0B8P8Z2_9VIBR</name>
<dbReference type="InterPro" id="IPR043149">
    <property type="entry name" value="TagF_N"/>
</dbReference>
<evidence type="ECO:0000313" key="1">
    <source>
        <dbReference type="EMBL" id="GAM63295.1"/>
    </source>
</evidence>
<dbReference type="GO" id="GO:0016020">
    <property type="term" value="C:membrane"/>
    <property type="evidence" value="ECO:0007669"/>
    <property type="project" value="InterPro"/>
</dbReference>
<dbReference type="InterPro" id="IPR051612">
    <property type="entry name" value="Teichoic_Acid_Biosynth"/>
</dbReference>
<proteinExistence type="predicted"/>
<keyword evidence="1" id="KW-0808">Transferase</keyword>
<reference evidence="1 2" key="2">
    <citation type="submission" date="2015-01" db="EMBL/GenBank/DDBJ databases">
        <authorList>
            <consortium name="NBRP consortium"/>
            <person name="Sawabe T."/>
            <person name="Meirelles P."/>
            <person name="Feng G."/>
            <person name="Sayaka M."/>
            <person name="Hattori M."/>
            <person name="Ohkuma M."/>
        </authorList>
    </citation>
    <scope>NUCLEOTIDE SEQUENCE [LARGE SCALE GENOMIC DNA]</scope>
    <source>
        <strain evidence="1 2">JCM19232</strain>
    </source>
</reference>
<dbReference type="Pfam" id="PF04464">
    <property type="entry name" value="Glyphos_transf"/>
    <property type="match status" value="1"/>
</dbReference>
<organism evidence="1 2">
    <name type="scientific">Vibrio ishigakensis</name>
    <dbReference type="NCBI Taxonomy" id="1481914"/>
    <lineage>
        <taxon>Bacteria</taxon>
        <taxon>Pseudomonadati</taxon>
        <taxon>Pseudomonadota</taxon>
        <taxon>Gammaproteobacteria</taxon>
        <taxon>Vibrionales</taxon>
        <taxon>Vibrionaceae</taxon>
        <taxon>Vibrio</taxon>
    </lineage>
</organism>
<dbReference type="Gene3D" id="3.40.50.11820">
    <property type="match status" value="1"/>
</dbReference>
<dbReference type="EMBL" id="BBSA01000008">
    <property type="protein sequence ID" value="GAM63295.1"/>
    <property type="molecule type" value="Genomic_DNA"/>
</dbReference>